<evidence type="ECO:0000256" key="1">
    <source>
        <dbReference type="SAM" id="MobiDB-lite"/>
    </source>
</evidence>
<reference evidence="2" key="1">
    <citation type="journal article" date="2022" name="bioRxiv">
        <title>Sequencing and chromosome-scale assembly of the giantPleurodeles waltlgenome.</title>
        <authorList>
            <person name="Brown T."/>
            <person name="Elewa A."/>
            <person name="Iarovenko S."/>
            <person name="Subramanian E."/>
            <person name="Araus A.J."/>
            <person name="Petzold A."/>
            <person name="Susuki M."/>
            <person name="Suzuki K.-i.T."/>
            <person name="Hayashi T."/>
            <person name="Toyoda A."/>
            <person name="Oliveira C."/>
            <person name="Osipova E."/>
            <person name="Leigh N.D."/>
            <person name="Simon A."/>
            <person name="Yun M.H."/>
        </authorList>
    </citation>
    <scope>NUCLEOTIDE SEQUENCE</scope>
    <source>
        <strain evidence="2">20211129_DDA</strain>
        <tissue evidence="2">Liver</tissue>
    </source>
</reference>
<proteinExistence type="predicted"/>
<dbReference type="Proteomes" id="UP001066276">
    <property type="component" value="Chromosome 2_1"/>
</dbReference>
<name>A0AAV7V7R2_PLEWA</name>
<evidence type="ECO:0000313" key="2">
    <source>
        <dbReference type="EMBL" id="KAJ1197407.1"/>
    </source>
</evidence>
<dbReference type="AlphaFoldDB" id="A0AAV7V7R2"/>
<protein>
    <submittedName>
        <fullName evidence="2">Uncharacterized protein</fullName>
    </submittedName>
</protein>
<gene>
    <name evidence="2" type="ORF">NDU88_001267</name>
</gene>
<organism evidence="2 3">
    <name type="scientific">Pleurodeles waltl</name>
    <name type="common">Iberian ribbed newt</name>
    <dbReference type="NCBI Taxonomy" id="8319"/>
    <lineage>
        <taxon>Eukaryota</taxon>
        <taxon>Metazoa</taxon>
        <taxon>Chordata</taxon>
        <taxon>Craniata</taxon>
        <taxon>Vertebrata</taxon>
        <taxon>Euteleostomi</taxon>
        <taxon>Amphibia</taxon>
        <taxon>Batrachia</taxon>
        <taxon>Caudata</taxon>
        <taxon>Salamandroidea</taxon>
        <taxon>Salamandridae</taxon>
        <taxon>Pleurodelinae</taxon>
        <taxon>Pleurodeles</taxon>
    </lineage>
</organism>
<feature type="region of interest" description="Disordered" evidence="1">
    <location>
        <begin position="14"/>
        <end position="50"/>
    </location>
</feature>
<comment type="caution">
    <text evidence="2">The sequence shown here is derived from an EMBL/GenBank/DDBJ whole genome shotgun (WGS) entry which is preliminary data.</text>
</comment>
<accession>A0AAV7V7R2</accession>
<feature type="compositionally biased region" description="Basic and acidic residues" evidence="1">
    <location>
        <begin position="29"/>
        <end position="38"/>
    </location>
</feature>
<sequence length="154" mass="17079">MGRVLRLPGQDLHVLGGRGQVRNPRPPRPVREASEVSPRRVLSPVASASPPDPLARTRVLSSFQLHLRPGRWGHGVRLLVWPRCPSWRLATAPVFAITTPLLRGIQGAFQSLSLVEFLMLLNVAHTVYFYFVAGSSYWSTLYGALTDSPLLCDQ</sequence>
<evidence type="ECO:0000313" key="3">
    <source>
        <dbReference type="Proteomes" id="UP001066276"/>
    </source>
</evidence>
<keyword evidence="3" id="KW-1185">Reference proteome</keyword>
<dbReference type="EMBL" id="JANPWB010000003">
    <property type="protein sequence ID" value="KAJ1197407.1"/>
    <property type="molecule type" value="Genomic_DNA"/>
</dbReference>